<reference evidence="12 13" key="1">
    <citation type="submission" date="2019-03" db="EMBL/GenBank/DDBJ databases">
        <title>Rhodobacteraceae bacterium SM1902, a new member of the family Rhodobacteraceae isolated from Yantai.</title>
        <authorList>
            <person name="Sun Y."/>
        </authorList>
    </citation>
    <scope>NUCLEOTIDE SEQUENCE [LARGE SCALE GENOMIC DNA]</scope>
    <source>
        <strain evidence="12 13">SM1902</strain>
    </source>
</reference>
<feature type="domain" description="ABC transporter" evidence="11">
    <location>
        <begin position="44"/>
        <end position="259"/>
    </location>
</feature>
<dbReference type="Gene3D" id="3.40.50.300">
    <property type="entry name" value="P-loop containing nucleotide triphosphate hydrolases"/>
    <property type="match status" value="1"/>
</dbReference>
<keyword evidence="6" id="KW-0864">Zinc transport</keyword>
<gene>
    <name evidence="12" type="ORF">E2L05_04730</name>
</gene>
<dbReference type="InterPro" id="IPR003439">
    <property type="entry name" value="ABC_transporter-like_ATP-bd"/>
</dbReference>
<dbReference type="CDD" id="cd03235">
    <property type="entry name" value="ABC_Metallic_Cations"/>
    <property type="match status" value="1"/>
</dbReference>
<dbReference type="Pfam" id="PF00005">
    <property type="entry name" value="ABC_tran"/>
    <property type="match status" value="1"/>
</dbReference>
<dbReference type="SMART" id="SM00382">
    <property type="entry name" value="AAA"/>
    <property type="match status" value="1"/>
</dbReference>
<dbReference type="PANTHER" id="PTHR42734:SF9">
    <property type="entry name" value="ZINC IMPORT ATP-BINDING PROTEIN ZNUC"/>
    <property type="match status" value="1"/>
</dbReference>
<evidence type="ECO:0000259" key="11">
    <source>
        <dbReference type="PROSITE" id="PS50893"/>
    </source>
</evidence>
<evidence type="ECO:0000313" key="12">
    <source>
        <dbReference type="EMBL" id="TDL90591.1"/>
    </source>
</evidence>
<dbReference type="OrthoDB" id="9806726at2"/>
<dbReference type="InterPro" id="IPR027417">
    <property type="entry name" value="P-loop_NTPase"/>
</dbReference>
<evidence type="ECO:0000313" key="13">
    <source>
        <dbReference type="Proteomes" id="UP000294562"/>
    </source>
</evidence>
<dbReference type="EMBL" id="SMZO01000007">
    <property type="protein sequence ID" value="TDL90591.1"/>
    <property type="molecule type" value="Genomic_DNA"/>
</dbReference>
<evidence type="ECO:0000256" key="2">
    <source>
        <dbReference type="ARBA" id="ARBA00022475"/>
    </source>
</evidence>
<keyword evidence="1" id="KW-0813">Transport</keyword>
<evidence type="ECO:0000256" key="6">
    <source>
        <dbReference type="ARBA" id="ARBA00022906"/>
    </source>
</evidence>
<dbReference type="SUPFAM" id="SSF52540">
    <property type="entry name" value="P-loop containing nucleoside triphosphate hydrolases"/>
    <property type="match status" value="1"/>
</dbReference>
<dbReference type="InterPro" id="IPR003593">
    <property type="entry name" value="AAA+_ATPase"/>
</dbReference>
<dbReference type="GO" id="GO:0010043">
    <property type="term" value="P:response to zinc ion"/>
    <property type="evidence" value="ECO:0007669"/>
    <property type="project" value="TreeGrafter"/>
</dbReference>
<keyword evidence="3" id="KW-0547">Nucleotide-binding</keyword>
<evidence type="ECO:0000256" key="10">
    <source>
        <dbReference type="SAM" id="MobiDB-lite"/>
    </source>
</evidence>
<keyword evidence="9" id="KW-0472">Membrane</keyword>
<dbReference type="InterPro" id="IPR017871">
    <property type="entry name" value="ABC_transporter-like_CS"/>
</dbReference>
<comment type="caution">
    <text evidence="12">The sequence shown here is derived from an EMBL/GenBank/DDBJ whole genome shotgun (WGS) entry which is preliminary data.</text>
</comment>
<dbReference type="AlphaFoldDB" id="A0A4R6B0F6"/>
<accession>A0A4R6B0F6</accession>
<feature type="compositionally biased region" description="Basic and acidic residues" evidence="10">
    <location>
        <begin position="275"/>
        <end position="297"/>
    </location>
</feature>
<proteinExistence type="predicted"/>
<dbReference type="PROSITE" id="PS00211">
    <property type="entry name" value="ABC_TRANSPORTER_1"/>
    <property type="match status" value="1"/>
</dbReference>
<name>A0A4R6B0F6_9RHOB</name>
<dbReference type="GO" id="GO:0006829">
    <property type="term" value="P:zinc ion transport"/>
    <property type="evidence" value="ECO:0007669"/>
    <property type="project" value="UniProtKB-KW"/>
</dbReference>
<dbReference type="GO" id="GO:0016887">
    <property type="term" value="F:ATP hydrolysis activity"/>
    <property type="evidence" value="ECO:0007669"/>
    <property type="project" value="InterPro"/>
</dbReference>
<evidence type="ECO:0000256" key="9">
    <source>
        <dbReference type="ARBA" id="ARBA00023136"/>
    </source>
</evidence>
<keyword evidence="5 12" id="KW-0067">ATP-binding</keyword>
<evidence type="ECO:0000256" key="3">
    <source>
        <dbReference type="ARBA" id="ARBA00022741"/>
    </source>
</evidence>
<evidence type="ECO:0000256" key="4">
    <source>
        <dbReference type="ARBA" id="ARBA00022833"/>
    </source>
</evidence>
<organism evidence="12 13">
    <name type="scientific">Meridianimarinicoccus aquatilis</name>
    <dbReference type="NCBI Taxonomy" id="2552766"/>
    <lineage>
        <taxon>Bacteria</taxon>
        <taxon>Pseudomonadati</taxon>
        <taxon>Pseudomonadota</taxon>
        <taxon>Alphaproteobacteria</taxon>
        <taxon>Rhodobacterales</taxon>
        <taxon>Paracoccaceae</taxon>
        <taxon>Meridianimarinicoccus</taxon>
    </lineage>
</organism>
<sequence length="315" mass="33646">MRGVACRCQMRWTLAASCGTTRAVPYLLRPVESAMPAARNSALIEARDVSLARGGRVVLDHVDFRVDRGEIVTVVGPNGSGKSTLMQTLIGALTPDQGAVIRAPGLKIGYVPQSLHIDATMPMPVGRFLALPQRHSRAEQAEALAMVGLDDVARQPMTSLSGGQFQRVLLARALLMRPDILVLDEATRGLDQPGTAAFYRIVEDLRVRLGCGVLMVSHDLHVVMSASDRVVCLNGHICCHGTPEIVASAPEYRALFGVGTQGTLALYRHEHDHAHDEAGACGPDHDHTHDHTHDADGGHSGGKGIKHNSGAARDA</sequence>
<keyword evidence="4" id="KW-0862">Zinc</keyword>
<evidence type="ECO:0000256" key="5">
    <source>
        <dbReference type="ARBA" id="ARBA00022840"/>
    </source>
</evidence>
<dbReference type="GO" id="GO:0005524">
    <property type="term" value="F:ATP binding"/>
    <property type="evidence" value="ECO:0007669"/>
    <property type="project" value="UniProtKB-KW"/>
</dbReference>
<keyword evidence="7" id="KW-1278">Translocase</keyword>
<keyword evidence="13" id="KW-1185">Reference proteome</keyword>
<protein>
    <submittedName>
        <fullName evidence="12">Metal ABC transporter ATP-binding protein</fullName>
    </submittedName>
</protein>
<evidence type="ECO:0000256" key="7">
    <source>
        <dbReference type="ARBA" id="ARBA00022967"/>
    </source>
</evidence>
<dbReference type="InterPro" id="IPR050153">
    <property type="entry name" value="Metal_Ion_Import_ABC"/>
</dbReference>
<evidence type="ECO:0000256" key="1">
    <source>
        <dbReference type="ARBA" id="ARBA00022448"/>
    </source>
</evidence>
<dbReference type="PANTHER" id="PTHR42734">
    <property type="entry name" value="METAL TRANSPORT SYSTEM ATP-BINDING PROTEIN TM_0124-RELATED"/>
    <property type="match status" value="1"/>
</dbReference>
<dbReference type="Proteomes" id="UP000294562">
    <property type="component" value="Unassembled WGS sequence"/>
</dbReference>
<keyword evidence="8" id="KW-0406">Ion transport</keyword>
<evidence type="ECO:0000256" key="8">
    <source>
        <dbReference type="ARBA" id="ARBA00023065"/>
    </source>
</evidence>
<keyword evidence="2" id="KW-1003">Cell membrane</keyword>
<dbReference type="PROSITE" id="PS50893">
    <property type="entry name" value="ABC_TRANSPORTER_2"/>
    <property type="match status" value="1"/>
</dbReference>
<feature type="region of interest" description="Disordered" evidence="10">
    <location>
        <begin position="275"/>
        <end position="315"/>
    </location>
</feature>